<dbReference type="AlphaFoldDB" id="A0A2L1GQD4"/>
<dbReference type="Proteomes" id="UP000239867">
    <property type="component" value="Chromosome"/>
</dbReference>
<proteinExistence type="predicted"/>
<feature type="signal peptide" evidence="1">
    <location>
        <begin position="1"/>
        <end position="33"/>
    </location>
</feature>
<reference evidence="2 3" key="1">
    <citation type="journal article" date="2018" name="MBio">
        <title>Insights into the evolution of host association through the isolation and characterization of a novel human periodontal pathobiont, Desulfobulbus oralis.</title>
        <authorList>
            <person name="Cross K.L."/>
            <person name="Chirania P."/>
            <person name="Xiong W."/>
            <person name="Beall C.J."/>
            <person name="Elkins J.G."/>
            <person name="Giannone R.J."/>
            <person name="Griffen A.L."/>
            <person name="Guss A.M."/>
            <person name="Hettich R.L."/>
            <person name="Joshi S.S."/>
            <person name="Mokrzan E.M."/>
            <person name="Martin R.K."/>
            <person name="Zhulin I.B."/>
            <person name="Leys E.J."/>
            <person name="Podar M."/>
        </authorList>
    </citation>
    <scope>NUCLEOTIDE SEQUENCE [LARGE SCALE GENOMIC DNA]</scope>
    <source>
        <strain evidence="2 3">ORNL</strain>
    </source>
</reference>
<dbReference type="RefSeq" id="WP_104937065.1">
    <property type="nucleotide sequence ID" value="NZ_CP021255.1"/>
</dbReference>
<dbReference type="KEGG" id="deo:CAY53_10445"/>
<dbReference type="EMBL" id="CP021255">
    <property type="protein sequence ID" value="AVD71834.1"/>
    <property type="molecule type" value="Genomic_DNA"/>
</dbReference>
<evidence type="ECO:0000256" key="1">
    <source>
        <dbReference type="SAM" id="SignalP"/>
    </source>
</evidence>
<gene>
    <name evidence="2" type="ORF">CAY53_10445</name>
</gene>
<organism evidence="2 3">
    <name type="scientific">Desulfobulbus oralis</name>
    <dbReference type="NCBI Taxonomy" id="1986146"/>
    <lineage>
        <taxon>Bacteria</taxon>
        <taxon>Pseudomonadati</taxon>
        <taxon>Thermodesulfobacteriota</taxon>
        <taxon>Desulfobulbia</taxon>
        <taxon>Desulfobulbales</taxon>
        <taxon>Desulfobulbaceae</taxon>
        <taxon>Desulfobulbus</taxon>
    </lineage>
</organism>
<sequence length="209" mass="22830">MLTPLPHMLKPRFACLCAALLFCLPPAGQCAEAADQDNVISTIKEALQQYEKGDYTSAASNLNYASQLVLQKKSEQMRALLPEAPPGWETEKTKSQAVGAEVLGGGITISRTYSKGEATVHLEVIADSPMMRSVLMMTSNSVFASAGGGKLEKVKGNRAIVKYDGDDQKGDIYVVVDSRFVVTIKGRHVQREDLELFASIMDYDRLLKN</sequence>
<feature type="chain" id="PRO_5014752943" evidence="1">
    <location>
        <begin position="34"/>
        <end position="209"/>
    </location>
</feature>
<protein>
    <submittedName>
        <fullName evidence="2">Uncharacterized protein</fullName>
    </submittedName>
</protein>
<name>A0A2L1GQD4_9BACT</name>
<evidence type="ECO:0000313" key="3">
    <source>
        <dbReference type="Proteomes" id="UP000239867"/>
    </source>
</evidence>
<keyword evidence="3" id="KW-1185">Reference proteome</keyword>
<keyword evidence="1" id="KW-0732">Signal</keyword>
<evidence type="ECO:0000313" key="2">
    <source>
        <dbReference type="EMBL" id="AVD71834.1"/>
    </source>
</evidence>
<dbReference type="OrthoDB" id="5420556at2"/>
<accession>A0A2L1GQD4</accession>